<evidence type="ECO:0000256" key="2">
    <source>
        <dbReference type="ARBA" id="ARBA00022723"/>
    </source>
</evidence>
<dbReference type="EMBL" id="BARV01025539">
    <property type="protein sequence ID" value="GAI45192.1"/>
    <property type="molecule type" value="Genomic_DNA"/>
</dbReference>
<dbReference type="PANTHER" id="PTHR43524:SF1">
    <property type="entry name" value="RADICAL SAM SUPERFAMILY PROTEIN"/>
    <property type="match status" value="1"/>
</dbReference>
<feature type="domain" description="Radical SAM core" evidence="5">
    <location>
        <begin position="112"/>
        <end position="201"/>
    </location>
</feature>
<dbReference type="AlphaFoldDB" id="X1NME7"/>
<accession>X1NME7</accession>
<evidence type="ECO:0000313" key="6">
    <source>
        <dbReference type="EMBL" id="GAI45192.1"/>
    </source>
</evidence>
<keyword evidence="3" id="KW-0408">Iron</keyword>
<dbReference type="GO" id="GO:0051536">
    <property type="term" value="F:iron-sulfur cluster binding"/>
    <property type="evidence" value="ECO:0007669"/>
    <property type="project" value="UniProtKB-KW"/>
</dbReference>
<dbReference type="InterPro" id="IPR007197">
    <property type="entry name" value="rSAM"/>
</dbReference>
<dbReference type="PANTHER" id="PTHR43524">
    <property type="entry name" value="RADICAL SAM SUPERFAMILY PROTEIN"/>
    <property type="match status" value="1"/>
</dbReference>
<dbReference type="Gene3D" id="3.20.20.70">
    <property type="entry name" value="Aldolase class I"/>
    <property type="match status" value="1"/>
</dbReference>
<proteinExistence type="predicted"/>
<keyword evidence="1" id="KW-0949">S-adenosyl-L-methionine</keyword>
<gene>
    <name evidence="6" type="ORF">S06H3_41442</name>
</gene>
<evidence type="ECO:0000256" key="3">
    <source>
        <dbReference type="ARBA" id="ARBA00023004"/>
    </source>
</evidence>
<sequence>MNENPITKMRRGLLQAMINHYLAILAETKEDDEFYQKFDVVLKKMERFAGPNKEALETVRTAFQKRIPLTEVAIDLIQKRLSKRTREQLARNFFVDLVTQAKKRDRLEQEGFKVPWFFVISPTNACNLNCYGCYAHEYEKGQGMSFETLDRILKEAKELGIRFLTISGGEPFFWRDRKTGKDILDLAEERSDMFFQVYTNG</sequence>
<name>X1NME7_9ZZZZ</name>
<keyword evidence="2" id="KW-0479">Metal-binding</keyword>
<dbReference type="SFLD" id="SFLDS00029">
    <property type="entry name" value="Radical_SAM"/>
    <property type="match status" value="1"/>
</dbReference>
<evidence type="ECO:0000256" key="4">
    <source>
        <dbReference type="ARBA" id="ARBA00023014"/>
    </source>
</evidence>
<dbReference type="GO" id="GO:0046872">
    <property type="term" value="F:metal ion binding"/>
    <property type="evidence" value="ECO:0007669"/>
    <property type="project" value="UniProtKB-KW"/>
</dbReference>
<protein>
    <recommendedName>
        <fullName evidence="5">Radical SAM core domain-containing protein</fullName>
    </recommendedName>
</protein>
<keyword evidence="4" id="KW-0411">Iron-sulfur</keyword>
<dbReference type="InterPro" id="IPR058240">
    <property type="entry name" value="rSAM_sf"/>
</dbReference>
<evidence type="ECO:0000256" key="1">
    <source>
        <dbReference type="ARBA" id="ARBA00022691"/>
    </source>
</evidence>
<evidence type="ECO:0000259" key="5">
    <source>
        <dbReference type="PROSITE" id="PS51918"/>
    </source>
</evidence>
<dbReference type="CDD" id="cd01335">
    <property type="entry name" value="Radical_SAM"/>
    <property type="match status" value="1"/>
</dbReference>
<dbReference type="Pfam" id="PF04055">
    <property type="entry name" value="Radical_SAM"/>
    <property type="match status" value="1"/>
</dbReference>
<dbReference type="InterPro" id="IPR013785">
    <property type="entry name" value="Aldolase_TIM"/>
</dbReference>
<organism evidence="6">
    <name type="scientific">marine sediment metagenome</name>
    <dbReference type="NCBI Taxonomy" id="412755"/>
    <lineage>
        <taxon>unclassified sequences</taxon>
        <taxon>metagenomes</taxon>
        <taxon>ecological metagenomes</taxon>
    </lineage>
</organism>
<feature type="non-terminal residue" evidence="6">
    <location>
        <position position="201"/>
    </location>
</feature>
<comment type="caution">
    <text evidence="6">The sequence shown here is derived from an EMBL/GenBank/DDBJ whole genome shotgun (WGS) entry which is preliminary data.</text>
</comment>
<dbReference type="GO" id="GO:0003824">
    <property type="term" value="F:catalytic activity"/>
    <property type="evidence" value="ECO:0007669"/>
    <property type="project" value="InterPro"/>
</dbReference>
<reference evidence="6" key="1">
    <citation type="journal article" date="2014" name="Front. Microbiol.">
        <title>High frequency of phylogenetically diverse reductive dehalogenase-homologous genes in deep subseafloor sedimentary metagenomes.</title>
        <authorList>
            <person name="Kawai M."/>
            <person name="Futagami T."/>
            <person name="Toyoda A."/>
            <person name="Takaki Y."/>
            <person name="Nishi S."/>
            <person name="Hori S."/>
            <person name="Arai W."/>
            <person name="Tsubouchi T."/>
            <person name="Morono Y."/>
            <person name="Uchiyama I."/>
            <person name="Ito T."/>
            <person name="Fujiyama A."/>
            <person name="Inagaki F."/>
            <person name="Takami H."/>
        </authorList>
    </citation>
    <scope>NUCLEOTIDE SEQUENCE</scope>
    <source>
        <strain evidence="6">Expedition CK06-06</strain>
    </source>
</reference>
<dbReference type="PROSITE" id="PS51918">
    <property type="entry name" value="RADICAL_SAM"/>
    <property type="match status" value="1"/>
</dbReference>
<dbReference type="SUPFAM" id="SSF102114">
    <property type="entry name" value="Radical SAM enzymes"/>
    <property type="match status" value="1"/>
</dbReference>